<dbReference type="SUPFAM" id="SSF56112">
    <property type="entry name" value="Protein kinase-like (PK-like)"/>
    <property type="match status" value="1"/>
</dbReference>
<evidence type="ECO:0000313" key="12">
    <source>
        <dbReference type="EMBL" id="OQV19408.1"/>
    </source>
</evidence>
<evidence type="ECO:0000256" key="9">
    <source>
        <dbReference type="ARBA" id="ARBA00049299"/>
    </source>
</evidence>
<dbReference type="InterPro" id="IPR011009">
    <property type="entry name" value="Kinase-like_dom_sf"/>
</dbReference>
<dbReference type="Pfam" id="PF00069">
    <property type="entry name" value="Pkinase"/>
    <property type="match status" value="1"/>
</dbReference>
<dbReference type="Proteomes" id="UP000192578">
    <property type="component" value="Unassembled WGS sequence"/>
</dbReference>
<keyword evidence="13" id="KW-1185">Reference proteome</keyword>
<evidence type="ECO:0000256" key="6">
    <source>
        <dbReference type="ARBA" id="ARBA00038035"/>
    </source>
</evidence>
<reference evidence="13" key="1">
    <citation type="submission" date="2017-01" db="EMBL/GenBank/DDBJ databases">
        <title>Comparative genomics of anhydrobiosis in the tardigrade Hypsibius dujardini.</title>
        <authorList>
            <person name="Yoshida Y."/>
            <person name="Koutsovoulos G."/>
            <person name="Laetsch D."/>
            <person name="Stevens L."/>
            <person name="Kumar S."/>
            <person name="Horikawa D."/>
            <person name="Ishino K."/>
            <person name="Komine S."/>
            <person name="Tomita M."/>
            <person name="Blaxter M."/>
            <person name="Arakawa K."/>
        </authorList>
    </citation>
    <scope>NUCLEOTIDE SEQUENCE [LARGE SCALE GENOMIC DNA]</scope>
    <source>
        <strain evidence="13">Z151</strain>
    </source>
</reference>
<dbReference type="FunFam" id="1.10.510.10:FF:000432">
    <property type="entry name" value="mitogen-activated protein kinase kinase 3"/>
    <property type="match status" value="1"/>
</dbReference>
<keyword evidence="5" id="KW-0067">ATP-binding</keyword>
<dbReference type="EC" id="2.7.12.2" evidence="7"/>
<comment type="similarity">
    <text evidence="6">Belongs to the protein kinase superfamily. STE Ser/Thr protein kinase family. MAP kinase kinase subfamily.</text>
</comment>
<dbReference type="GO" id="GO:0004674">
    <property type="term" value="F:protein serine/threonine kinase activity"/>
    <property type="evidence" value="ECO:0007669"/>
    <property type="project" value="UniProtKB-KW"/>
</dbReference>
<evidence type="ECO:0000256" key="8">
    <source>
        <dbReference type="ARBA" id="ARBA00049014"/>
    </source>
</evidence>
<keyword evidence="2" id="KW-0808">Transferase</keyword>
<dbReference type="InterPro" id="IPR000719">
    <property type="entry name" value="Prot_kinase_dom"/>
</dbReference>
<dbReference type="AlphaFoldDB" id="A0A1W0WW19"/>
<dbReference type="EMBL" id="MTYJ01000040">
    <property type="protein sequence ID" value="OQV19408.1"/>
    <property type="molecule type" value="Genomic_DNA"/>
</dbReference>
<feature type="domain" description="Protein kinase" evidence="11">
    <location>
        <begin position="54"/>
        <end position="315"/>
    </location>
</feature>
<dbReference type="GO" id="GO:0005524">
    <property type="term" value="F:ATP binding"/>
    <property type="evidence" value="ECO:0007669"/>
    <property type="project" value="UniProtKB-KW"/>
</dbReference>
<dbReference type="PROSITE" id="PS50011">
    <property type="entry name" value="PROTEIN_KINASE_DOM"/>
    <property type="match status" value="1"/>
</dbReference>
<evidence type="ECO:0000259" key="11">
    <source>
        <dbReference type="PROSITE" id="PS50011"/>
    </source>
</evidence>
<dbReference type="InterPro" id="IPR008271">
    <property type="entry name" value="Ser/Thr_kinase_AS"/>
</dbReference>
<name>A0A1W0WW19_HYPEX</name>
<evidence type="ECO:0000256" key="7">
    <source>
        <dbReference type="ARBA" id="ARBA00038999"/>
    </source>
</evidence>
<dbReference type="GO" id="GO:0051403">
    <property type="term" value="P:stress-activated MAPK cascade"/>
    <property type="evidence" value="ECO:0007669"/>
    <property type="project" value="TreeGrafter"/>
</dbReference>
<proteinExistence type="inferred from homology"/>
<dbReference type="Gene3D" id="1.10.510.10">
    <property type="entry name" value="Transferase(Phosphotransferase) domain 1"/>
    <property type="match status" value="1"/>
</dbReference>
<dbReference type="PROSITE" id="PS00108">
    <property type="entry name" value="PROTEIN_KINASE_ST"/>
    <property type="match status" value="1"/>
</dbReference>
<evidence type="ECO:0000256" key="4">
    <source>
        <dbReference type="ARBA" id="ARBA00022777"/>
    </source>
</evidence>
<keyword evidence="4 12" id="KW-0418">Kinase</keyword>
<dbReference type="GO" id="GO:0004708">
    <property type="term" value="F:MAP kinase kinase activity"/>
    <property type="evidence" value="ECO:0007669"/>
    <property type="project" value="UniProtKB-EC"/>
</dbReference>
<evidence type="ECO:0000256" key="2">
    <source>
        <dbReference type="ARBA" id="ARBA00022679"/>
    </source>
</evidence>
<accession>A0A1W0WW19</accession>
<evidence type="ECO:0000313" key="13">
    <source>
        <dbReference type="Proteomes" id="UP000192578"/>
    </source>
</evidence>
<sequence length="343" mass="38090">MSLSRIRAARGSVLEKIITPPRKPSVGESLNPDLGASATMQLNGTSYVVTVDDLQILNFLGRGQYGRVDRVRHIGSAFEFAVKRIRSTDDPAERKAMLMDLQVNSANSGQCPYVVRSFGALFHDNDWWICMEAMDISLEAFYKKAFALHINIAEDVLAHISFSIVAGLQFLKQELNIMHRDVKPSNILLSRKGEVKICDFGISGNLYKSKAKTQIGCALYMPPERVIGVTGDQGFDIRSDVWSVGITVIEVATGKHPFPGWNNQFQQMKIVVDGPAPKLPDEPFSDSLKDFVAKCCQKDFNQRPTYLELLQHPFIAKVQDDVRLTDIVAFVESILDAPTPAAS</sequence>
<dbReference type="FunFam" id="3.30.200.20:FF:000040">
    <property type="entry name" value="Dual specificity mitogen-activated protein kinase kinase"/>
    <property type="match status" value="1"/>
</dbReference>
<evidence type="ECO:0000256" key="10">
    <source>
        <dbReference type="ARBA" id="ARBA00051693"/>
    </source>
</evidence>
<evidence type="ECO:0000256" key="3">
    <source>
        <dbReference type="ARBA" id="ARBA00022741"/>
    </source>
</evidence>
<evidence type="ECO:0000256" key="1">
    <source>
        <dbReference type="ARBA" id="ARBA00022527"/>
    </source>
</evidence>
<protein>
    <recommendedName>
        <fullName evidence="7">mitogen-activated protein kinase kinase</fullName>
        <ecNumber evidence="7">2.7.12.2</ecNumber>
    </recommendedName>
</protein>
<evidence type="ECO:0000256" key="5">
    <source>
        <dbReference type="ARBA" id="ARBA00022840"/>
    </source>
</evidence>
<keyword evidence="1" id="KW-0723">Serine/threonine-protein kinase</keyword>
<comment type="catalytic activity">
    <reaction evidence="8">
        <text>L-seryl-[protein] + ATP = O-phospho-L-seryl-[protein] + ADP + H(+)</text>
        <dbReference type="Rhea" id="RHEA:17989"/>
        <dbReference type="Rhea" id="RHEA-COMP:9863"/>
        <dbReference type="Rhea" id="RHEA-COMP:11604"/>
        <dbReference type="ChEBI" id="CHEBI:15378"/>
        <dbReference type="ChEBI" id="CHEBI:29999"/>
        <dbReference type="ChEBI" id="CHEBI:30616"/>
        <dbReference type="ChEBI" id="CHEBI:83421"/>
        <dbReference type="ChEBI" id="CHEBI:456216"/>
        <dbReference type="EC" id="2.7.12.2"/>
    </reaction>
</comment>
<comment type="catalytic activity">
    <reaction evidence="9">
        <text>L-threonyl-[protein] + ATP = O-phospho-L-threonyl-[protein] + ADP + H(+)</text>
        <dbReference type="Rhea" id="RHEA:46608"/>
        <dbReference type="Rhea" id="RHEA-COMP:11060"/>
        <dbReference type="Rhea" id="RHEA-COMP:11605"/>
        <dbReference type="ChEBI" id="CHEBI:15378"/>
        <dbReference type="ChEBI" id="CHEBI:30013"/>
        <dbReference type="ChEBI" id="CHEBI:30616"/>
        <dbReference type="ChEBI" id="CHEBI:61977"/>
        <dbReference type="ChEBI" id="CHEBI:456216"/>
        <dbReference type="EC" id="2.7.12.2"/>
    </reaction>
</comment>
<dbReference type="Gene3D" id="3.30.200.20">
    <property type="entry name" value="Phosphorylase Kinase, domain 1"/>
    <property type="match status" value="1"/>
</dbReference>
<comment type="catalytic activity">
    <reaction evidence="10">
        <text>L-tyrosyl-[protein] + ATP = O-phospho-L-tyrosyl-[protein] + ADP + H(+)</text>
        <dbReference type="Rhea" id="RHEA:10596"/>
        <dbReference type="Rhea" id="RHEA-COMP:10136"/>
        <dbReference type="Rhea" id="RHEA-COMP:20101"/>
        <dbReference type="ChEBI" id="CHEBI:15378"/>
        <dbReference type="ChEBI" id="CHEBI:30616"/>
        <dbReference type="ChEBI" id="CHEBI:46858"/>
        <dbReference type="ChEBI" id="CHEBI:61978"/>
        <dbReference type="ChEBI" id="CHEBI:456216"/>
        <dbReference type="EC" id="2.7.12.2"/>
    </reaction>
</comment>
<dbReference type="OrthoDB" id="10252354at2759"/>
<comment type="caution">
    <text evidence="12">The sequence shown here is derived from an EMBL/GenBank/DDBJ whole genome shotgun (WGS) entry which is preliminary data.</text>
</comment>
<keyword evidence="3" id="KW-0547">Nucleotide-binding</keyword>
<organism evidence="12 13">
    <name type="scientific">Hypsibius exemplaris</name>
    <name type="common">Freshwater tardigrade</name>
    <dbReference type="NCBI Taxonomy" id="2072580"/>
    <lineage>
        <taxon>Eukaryota</taxon>
        <taxon>Metazoa</taxon>
        <taxon>Ecdysozoa</taxon>
        <taxon>Tardigrada</taxon>
        <taxon>Eutardigrada</taxon>
        <taxon>Parachela</taxon>
        <taxon>Hypsibioidea</taxon>
        <taxon>Hypsibiidae</taxon>
        <taxon>Hypsibius</taxon>
    </lineage>
</organism>
<gene>
    <name evidence="12" type="ORF">BV898_06638</name>
</gene>
<dbReference type="PANTHER" id="PTHR48013:SF11">
    <property type="entry name" value="LICORNE"/>
    <property type="match status" value="1"/>
</dbReference>
<dbReference type="SMART" id="SM00220">
    <property type="entry name" value="S_TKc"/>
    <property type="match status" value="1"/>
</dbReference>
<dbReference type="PANTHER" id="PTHR48013">
    <property type="entry name" value="DUAL SPECIFICITY MITOGEN-ACTIVATED PROTEIN KINASE KINASE 5-RELATED"/>
    <property type="match status" value="1"/>
</dbReference>